<organism evidence="1 2">
    <name type="scientific">Fusarium oxysporum f. sp. lycopersici (strain 4287 / CBS 123668 / FGSC 9935 / NRRL 34936)</name>
    <name type="common">Fusarium vascular wilt of tomato</name>
    <dbReference type="NCBI Taxonomy" id="426428"/>
    <lineage>
        <taxon>Eukaryota</taxon>
        <taxon>Fungi</taxon>
        <taxon>Dikarya</taxon>
        <taxon>Ascomycota</taxon>
        <taxon>Pezizomycotina</taxon>
        <taxon>Sordariomycetes</taxon>
        <taxon>Hypocreomycetidae</taxon>
        <taxon>Hypocreales</taxon>
        <taxon>Nectriaceae</taxon>
        <taxon>Fusarium</taxon>
        <taxon>Fusarium oxysporum species complex</taxon>
    </lineage>
</organism>
<proteinExistence type="predicted"/>
<evidence type="ECO:0000313" key="2">
    <source>
        <dbReference type="Proteomes" id="UP000009097"/>
    </source>
</evidence>
<dbReference type="RefSeq" id="XP_018241136.1">
    <property type="nucleotide sequence ID" value="XM_018384097.1"/>
</dbReference>
<reference evidence="1" key="2">
    <citation type="journal article" date="2010" name="Nature">
        <title>Comparative genomics reveals mobile pathogenicity chromosomes in Fusarium.</title>
        <authorList>
            <person name="Ma L.J."/>
            <person name="van der Does H.C."/>
            <person name="Borkovich K.A."/>
            <person name="Coleman J.J."/>
            <person name="Daboussi M.J."/>
            <person name="Di Pietro A."/>
            <person name="Dufresne M."/>
            <person name="Freitag M."/>
            <person name="Grabherr M."/>
            <person name="Henrissat B."/>
            <person name="Houterman P.M."/>
            <person name="Kang S."/>
            <person name="Shim W.B."/>
            <person name="Woloshuk C."/>
            <person name="Xie X."/>
            <person name="Xu J.R."/>
            <person name="Antoniw J."/>
            <person name="Baker S.E."/>
            <person name="Bluhm B.H."/>
            <person name="Breakspear A."/>
            <person name="Brown D.W."/>
            <person name="Butchko R.A."/>
            <person name="Chapman S."/>
            <person name="Coulson R."/>
            <person name="Coutinho P.M."/>
            <person name="Danchin E.G."/>
            <person name="Diener A."/>
            <person name="Gale L.R."/>
            <person name="Gardiner D.M."/>
            <person name="Goff S."/>
            <person name="Hammond-Kosack K.E."/>
            <person name="Hilburn K."/>
            <person name="Hua-Van A."/>
            <person name="Jonkers W."/>
            <person name="Kazan K."/>
            <person name="Kodira C.D."/>
            <person name="Koehrsen M."/>
            <person name="Kumar L."/>
            <person name="Lee Y.H."/>
            <person name="Li L."/>
            <person name="Manners J.M."/>
            <person name="Miranda-Saavedra D."/>
            <person name="Mukherjee M."/>
            <person name="Park G."/>
            <person name="Park J."/>
            <person name="Park S.Y."/>
            <person name="Proctor R.H."/>
            <person name="Regev A."/>
            <person name="Ruiz-Roldan M.C."/>
            <person name="Sain D."/>
            <person name="Sakthikumar S."/>
            <person name="Sykes S."/>
            <person name="Schwartz D.C."/>
            <person name="Turgeon B.G."/>
            <person name="Wapinski I."/>
            <person name="Yoder O."/>
            <person name="Young S."/>
            <person name="Zeng Q."/>
            <person name="Zhou S."/>
            <person name="Galagan J."/>
            <person name="Cuomo C.A."/>
            <person name="Kistler H.C."/>
            <person name="Rep M."/>
        </authorList>
    </citation>
    <scope>NUCLEOTIDE SEQUENCE [LARGE SCALE GENOMIC DNA]</scope>
    <source>
        <strain evidence="1">4287</strain>
    </source>
</reference>
<dbReference type="GeneID" id="28947643"/>
<dbReference type="KEGG" id="fox:FOXG_05688"/>
<dbReference type="Proteomes" id="UP000009097">
    <property type="component" value="Unassembled WGS sequence"/>
</dbReference>
<dbReference type="AlphaFoldDB" id="A0A0J9UX07"/>
<dbReference type="EMBL" id="DS231701">
    <property type="protein sequence ID" value="KNB03091.1"/>
    <property type="molecule type" value="Genomic_DNA"/>
</dbReference>
<accession>A0A0J9UX07</accession>
<reference evidence="1" key="1">
    <citation type="submission" date="2007-04" db="EMBL/GenBank/DDBJ databases">
        <authorList>
            <consortium name="The Broad Institute Genome Sequencing Platform"/>
            <person name="Birren B."/>
            <person name="Lander E."/>
            <person name="Galagan J."/>
            <person name="Nusbaum C."/>
            <person name="Devon K."/>
            <person name="Ma L.-J."/>
            <person name="Jaffe D."/>
            <person name="Butler J."/>
            <person name="Alvarez P."/>
            <person name="Gnerre S."/>
            <person name="Grabherr M."/>
            <person name="Kleber M."/>
            <person name="Mauceli E."/>
            <person name="Brockman W."/>
            <person name="MacCallum I.A."/>
            <person name="Young S."/>
            <person name="LaButti K."/>
            <person name="DeCaprio D."/>
            <person name="Crawford M."/>
            <person name="Koehrsen M."/>
            <person name="Engels R."/>
            <person name="Montgomery P."/>
            <person name="Pearson M."/>
            <person name="Howarth C."/>
            <person name="Larson L."/>
            <person name="White J."/>
            <person name="O'Leary S."/>
            <person name="Kodira C."/>
            <person name="Zeng Q."/>
            <person name="Yandava C."/>
            <person name="Alvarado L."/>
            <person name="Kistler C."/>
            <person name="Shim W.-B."/>
            <person name="Kang S."/>
            <person name="Woloshuk C."/>
        </authorList>
    </citation>
    <scope>NUCLEOTIDE SEQUENCE</scope>
    <source>
        <strain evidence="1">4287</strain>
    </source>
</reference>
<name>A0A0J9UX07_FUSO4</name>
<dbReference type="OrthoDB" id="5100145at2759"/>
<protein>
    <submittedName>
        <fullName evidence="1">Uncharacterized protein</fullName>
    </submittedName>
</protein>
<dbReference type="VEuPathDB" id="FungiDB:FOXG_05688"/>
<sequence length="376" mass="42093">MAIDGLLASLIYLDETRSSTTHVPNAELRDMARWQAILDFRIEVEQYWDALTNITQTEDLPGLDSLLKAFPTPVHLYEAAIFTFRNILTGPEPDSLKNIFAICSLSYVASICSRRTGKPDIDNIFRDINIWRDSIGDPQHRQLFNDLIQRLWGVSAVITTSPSQTEKPLHSASQYFNGPYYLSPQSATMQDISLFGDFPDTFWGGLLDVPGSLPEPNFQMTGTTGGSHPTVFDTPELQLSSGDLRQSAVMNILTSFLANCGDLMDILSGHGATVKGPHSDVSKEVQNFARALRRHDSFEELSAHGILAIVDRFVGLNYFQSIEEIRDYIIIVAKEIMPSGQTFARVCKDVYSSTDVTKISQVARRQRVERPLERKL</sequence>
<evidence type="ECO:0000313" key="1">
    <source>
        <dbReference type="EMBL" id="KNB03091.1"/>
    </source>
</evidence>
<gene>
    <name evidence="1" type="ORF">FOXG_05688</name>
</gene>